<dbReference type="InterPro" id="IPR000185">
    <property type="entry name" value="SecA"/>
</dbReference>
<organism evidence="6">
    <name type="scientific">marine sediment metagenome</name>
    <dbReference type="NCBI Taxonomy" id="412755"/>
    <lineage>
        <taxon>unclassified sequences</taxon>
        <taxon>metagenomes</taxon>
        <taxon>ecological metagenomes</taxon>
    </lineage>
</organism>
<protein>
    <recommendedName>
        <fullName evidence="5">SecA Wing/Scaffold domain-containing protein</fullName>
    </recommendedName>
</protein>
<comment type="cofactor">
    <cofactor evidence="1">
        <name>Zn(2+)</name>
        <dbReference type="ChEBI" id="CHEBI:29105"/>
    </cofactor>
</comment>
<evidence type="ECO:0000259" key="5">
    <source>
        <dbReference type="Pfam" id="PF07516"/>
    </source>
</evidence>
<dbReference type="InterPro" id="IPR004027">
    <property type="entry name" value="SEC_C_motif"/>
</dbReference>
<reference evidence="6" key="1">
    <citation type="journal article" date="2014" name="Front. Microbiol.">
        <title>High frequency of phylogenetically diverse reductive dehalogenase-homologous genes in deep subseafloor sedimentary metagenomes.</title>
        <authorList>
            <person name="Kawai M."/>
            <person name="Futagami T."/>
            <person name="Toyoda A."/>
            <person name="Takaki Y."/>
            <person name="Nishi S."/>
            <person name="Hori S."/>
            <person name="Arai W."/>
            <person name="Tsubouchi T."/>
            <person name="Morono Y."/>
            <person name="Uchiyama I."/>
            <person name="Ito T."/>
            <person name="Fujiyama A."/>
            <person name="Inagaki F."/>
            <person name="Takami H."/>
        </authorList>
    </citation>
    <scope>NUCLEOTIDE SEQUENCE</scope>
    <source>
        <strain evidence="6">Expedition CK06-06</strain>
    </source>
</reference>
<evidence type="ECO:0000256" key="3">
    <source>
        <dbReference type="ARBA" id="ARBA00022723"/>
    </source>
</evidence>
<evidence type="ECO:0000313" key="6">
    <source>
        <dbReference type="EMBL" id="GAG73541.1"/>
    </source>
</evidence>
<keyword evidence="2" id="KW-0963">Cytoplasm</keyword>
<dbReference type="EMBL" id="BART01000563">
    <property type="protein sequence ID" value="GAG73541.1"/>
    <property type="molecule type" value="Genomic_DNA"/>
</dbReference>
<proteinExistence type="predicted"/>
<accession>X1BN54</accession>
<dbReference type="Pfam" id="PF07516">
    <property type="entry name" value="SecA_SW"/>
    <property type="match status" value="1"/>
</dbReference>
<dbReference type="GO" id="GO:0005886">
    <property type="term" value="C:plasma membrane"/>
    <property type="evidence" value="ECO:0007669"/>
    <property type="project" value="TreeGrafter"/>
</dbReference>
<dbReference type="GO" id="GO:0006605">
    <property type="term" value="P:protein targeting"/>
    <property type="evidence" value="ECO:0007669"/>
    <property type="project" value="InterPro"/>
</dbReference>
<evidence type="ECO:0000256" key="4">
    <source>
        <dbReference type="ARBA" id="ARBA00022833"/>
    </source>
</evidence>
<keyword evidence="4" id="KW-0862">Zinc</keyword>
<name>X1BN54_9ZZZZ</name>
<dbReference type="GO" id="GO:0043952">
    <property type="term" value="P:protein transport by the Sec complex"/>
    <property type="evidence" value="ECO:0007669"/>
    <property type="project" value="TreeGrafter"/>
</dbReference>
<dbReference type="PANTHER" id="PTHR30612:SF0">
    <property type="entry name" value="CHLOROPLAST PROTEIN-TRANSPORTING ATPASE"/>
    <property type="match status" value="1"/>
</dbReference>
<dbReference type="GO" id="GO:0006886">
    <property type="term" value="P:intracellular protein transport"/>
    <property type="evidence" value="ECO:0007669"/>
    <property type="project" value="InterPro"/>
</dbReference>
<dbReference type="GO" id="GO:0046872">
    <property type="term" value="F:metal ion binding"/>
    <property type="evidence" value="ECO:0007669"/>
    <property type="project" value="UniProtKB-KW"/>
</dbReference>
<dbReference type="GO" id="GO:0005829">
    <property type="term" value="C:cytosol"/>
    <property type="evidence" value="ECO:0007669"/>
    <property type="project" value="TreeGrafter"/>
</dbReference>
<dbReference type="Gene3D" id="1.10.3060.10">
    <property type="entry name" value="Helical scaffold and wing domains of SecA"/>
    <property type="match status" value="1"/>
</dbReference>
<gene>
    <name evidence="6" type="ORF">S01H4_02555</name>
</gene>
<comment type="caution">
    <text evidence="6">The sequence shown here is derived from an EMBL/GenBank/DDBJ whole genome shotgun (WGS) entry which is preliminary data.</text>
</comment>
<sequence>VEKEMKTLSLEEIKSYQGDKSIINSFLIRLLPPENYTNFTISDINKKVELENYLKEYLLNKYKSKEREVGIEQMRSLERYILLNVMDYHWREHLRDMDDLRDGIGLHAYAQRDPLIEYQHESYSMFEQMIDEMKEYVLRVLFHAKKVEGEEEDREASKERILIKNKKVKTKRIATKYKKIGRNDPCPCGSGKKYKLCCDS</sequence>
<dbReference type="InterPro" id="IPR036266">
    <property type="entry name" value="SecA_Wing/Scaffold_sf"/>
</dbReference>
<dbReference type="Pfam" id="PF02810">
    <property type="entry name" value="SEC-C"/>
    <property type="match status" value="1"/>
</dbReference>
<dbReference type="InterPro" id="IPR011116">
    <property type="entry name" value="SecA_Wing/Scaffold"/>
</dbReference>
<feature type="domain" description="SecA Wing/Scaffold" evidence="5">
    <location>
        <begin position="31"/>
        <end position="144"/>
    </location>
</feature>
<evidence type="ECO:0000256" key="2">
    <source>
        <dbReference type="ARBA" id="ARBA00022490"/>
    </source>
</evidence>
<dbReference type="PANTHER" id="PTHR30612">
    <property type="entry name" value="SECA INNER MEMBRANE COMPONENT OF SEC PROTEIN SECRETION SYSTEM"/>
    <property type="match status" value="1"/>
</dbReference>
<dbReference type="GO" id="GO:0031522">
    <property type="term" value="C:cell envelope Sec protein transport complex"/>
    <property type="evidence" value="ECO:0007669"/>
    <property type="project" value="TreeGrafter"/>
</dbReference>
<dbReference type="GO" id="GO:0005524">
    <property type="term" value="F:ATP binding"/>
    <property type="evidence" value="ECO:0007669"/>
    <property type="project" value="InterPro"/>
</dbReference>
<dbReference type="SUPFAM" id="SSF81886">
    <property type="entry name" value="Helical scaffold and wing domains of SecA"/>
    <property type="match status" value="1"/>
</dbReference>
<evidence type="ECO:0000256" key="1">
    <source>
        <dbReference type="ARBA" id="ARBA00001947"/>
    </source>
</evidence>
<dbReference type="AlphaFoldDB" id="X1BN54"/>
<keyword evidence="3" id="KW-0479">Metal-binding</keyword>
<feature type="non-terminal residue" evidence="6">
    <location>
        <position position="1"/>
    </location>
</feature>
<dbReference type="GO" id="GO:0017038">
    <property type="term" value="P:protein import"/>
    <property type="evidence" value="ECO:0007669"/>
    <property type="project" value="InterPro"/>
</dbReference>